<dbReference type="EMBL" id="JACHLR010000004">
    <property type="protein sequence ID" value="MBB4857884.1"/>
    <property type="molecule type" value="Genomic_DNA"/>
</dbReference>
<name>A0A7W7NW01_9SPHN</name>
<keyword evidence="2" id="KW-1133">Transmembrane helix</keyword>
<feature type="transmembrane region" description="Helical" evidence="2">
    <location>
        <begin position="142"/>
        <end position="162"/>
    </location>
</feature>
<keyword evidence="2" id="KW-0812">Transmembrane</keyword>
<feature type="transmembrane region" description="Helical" evidence="2">
    <location>
        <begin position="174"/>
        <end position="191"/>
    </location>
</feature>
<feature type="transmembrane region" description="Helical" evidence="2">
    <location>
        <begin position="218"/>
        <end position="237"/>
    </location>
</feature>
<dbReference type="Gene3D" id="1.20.1250.20">
    <property type="entry name" value="MFS general substrate transporter like domains"/>
    <property type="match status" value="1"/>
</dbReference>
<sequence>MSTSARRPLFVATILAGSFLLFLVQPMVARMALPRLGGAPNVWNSAMVVYQALLLAGYGYAHGLSKLAQRRQIVVHLALLALAALTLPIVLANLSPPASGWEVLWVPLLLLATVGPVFVIMSAQAPLMQRWYSAAPDAGEPWALYAASNIGSFAGLLAYPLLAEPLLSLHDQSLAWSLGYGLLFVLVALAARARWNAGPVATIEHGDEPQERIGARRVLLWLALSAVPSGLLLSTSTHLTTDIFAMPLLWVIPLGLYLLSFVFAFSDRRAIAHVISIMAPAAVIFAGSFAMVSTSAGTMAAALAALLLLFEVSVALHARLYDSRPGTSRLTFFYLVMSAGGAMGGAFTALVAPVVFDWVWEHPILILASAMLLPLPRELDWRRMGGLDRGMSWIALAVLLVIATFLTAQLMSLVSDQENELLQIFLLIALTGLGLLLLPWRWAYVLVLTGAMLAQGGVSTFKASLEGQRTRSYFGIYNVYDNQVERTRLLAHGTTLHGKQSLDLARRREATTYYGDTSGVGLALEAAPRLFGAGARIGVVGLGSGTLTCRHKPGQTWTVFEIDPAIVRYSRDGTFTFLQTCAPDAQIVLGDARLELEKVPRASLDVLAVDAFSSDAIPLHLLTDEAVGVYEQALAPDGLLLIHISNRFIDLEPVLSAIAAKRGLVAMIRRDTPKGDLTVASNWVVLARSEARLARLRAESGGRTWNALDPATGAAWTDDHASVLPYIRWGAIMGKL</sequence>
<keyword evidence="1" id="KW-0620">Polyamine biosynthesis</keyword>
<protein>
    <submittedName>
        <fullName evidence="3">Spermidine synthase</fullName>
    </submittedName>
</protein>
<feature type="transmembrane region" description="Helical" evidence="2">
    <location>
        <begin position="270"/>
        <end position="292"/>
    </location>
</feature>
<dbReference type="RefSeq" id="WP_184243165.1">
    <property type="nucleotide sequence ID" value="NZ_JACHLR010000004.1"/>
</dbReference>
<dbReference type="InterPro" id="IPR029063">
    <property type="entry name" value="SAM-dependent_MTases_sf"/>
</dbReference>
<keyword evidence="4" id="KW-1185">Reference proteome</keyword>
<feature type="transmembrane region" description="Helical" evidence="2">
    <location>
        <begin position="103"/>
        <end position="121"/>
    </location>
</feature>
<dbReference type="NCBIfam" id="NF037959">
    <property type="entry name" value="MFS_SpdSyn"/>
    <property type="match status" value="1"/>
</dbReference>
<reference evidence="3 4" key="1">
    <citation type="submission" date="2020-08" db="EMBL/GenBank/DDBJ databases">
        <title>Functional genomics of gut bacteria from endangered species of beetles.</title>
        <authorList>
            <person name="Carlos-Shanley C."/>
        </authorList>
    </citation>
    <scope>NUCLEOTIDE SEQUENCE [LARGE SCALE GENOMIC DNA]</scope>
    <source>
        <strain evidence="3 4">S00245</strain>
    </source>
</reference>
<proteinExistence type="predicted"/>
<dbReference type="InterPro" id="IPR036259">
    <property type="entry name" value="MFS_trans_sf"/>
</dbReference>
<feature type="transmembrane region" description="Helical" evidence="2">
    <location>
        <begin position="73"/>
        <end position="91"/>
    </location>
</feature>
<dbReference type="PANTHER" id="PTHR43317:SF1">
    <property type="entry name" value="THERMOSPERMINE SYNTHASE ACAULIS5"/>
    <property type="match status" value="1"/>
</dbReference>
<evidence type="ECO:0000313" key="3">
    <source>
        <dbReference type="EMBL" id="MBB4857884.1"/>
    </source>
</evidence>
<feature type="transmembrane region" description="Helical" evidence="2">
    <location>
        <begin position="243"/>
        <end position="263"/>
    </location>
</feature>
<dbReference type="Proteomes" id="UP000555448">
    <property type="component" value="Unassembled WGS sequence"/>
</dbReference>
<feature type="transmembrane region" description="Helical" evidence="2">
    <location>
        <begin position="391"/>
        <end position="415"/>
    </location>
</feature>
<evidence type="ECO:0000256" key="2">
    <source>
        <dbReference type="SAM" id="Phobius"/>
    </source>
</evidence>
<feature type="transmembrane region" description="Helical" evidence="2">
    <location>
        <begin position="298"/>
        <end position="320"/>
    </location>
</feature>
<comment type="caution">
    <text evidence="3">The sequence shown here is derived from an EMBL/GenBank/DDBJ whole genome shotgun (WGS) entry which is preliminary data.</text>
</comment>
<organism evidence="3 4">
    <name type="scientific">Novosphingobium chloroacetimidivorans</name>
    <dbReference type="NCBI Taxonomy" id="1428314"/>
    <lineage>
        <taxon>Bacteria</taxon>
        <taxon>Pseudomonadati</taxon>
        <taxon>Pseudomonadota</taxon>
        <taxon>Alphaproteobacteria</taxon>
        <taxon>Sphingomonadales</taxon>
        <taxon>Sphingomonadaceae</taxon>
        <taxon>Novosphingobium</taxon>
    </lineage>
</organism>
<feature type="transmembrane region" description="Helical" evidence="2">
    <location>
        <begin position="421"/>
        <end position="440"/>
    </location>
</feature>
<dbReference type="AlphaFoldDB" id="A0A7W7NW01"/>
<gene>
    <name evidence="3" type="ORF">HNO88_001198</name>
</gene>
<keyword evidence="2" id="KW-0472">Membrane</keyword>
<dbReference type="Gene3D" id="3.40.50.150">
    <property type="entry name" value="Vaccinia Virus protein VP39"/>
    <property type="match status" value="1"/>
</dbReference>
<dbReference type="PANTHER" id="PTHR43317">
    <property type="entry name" value="THERMOSPERMINE SYNTHASE ACAULIS5"/>
    <property type="match status" value="1"/>
</dbReference>
<feature type="transmembrane region" description="Helical" evidence="2">
    <location>
        <begin position="42"/>
        <end position="61"/>
    </location>
</feature>
<feature type="transmembrane region" description="Helical" evidence="2">
    <location>
        <begin position="332"/>
        <end position="356"/>
    </location>
</feature>
<dbReference type="SUPFAM" id="SSF53335">
    <property type="entry name" value="S-adenosyl-L-methionine-dependent methyltransferases"/>
    <property type="match status" value="1"/>
</dbReference>
<evidence type="ECO:0000313" key="4">
    <source>
        <dbReference type="Proteomes" id="UP000555448"/>
    </source>
</evidence>
<evidence type="ECO:0000256" key="1">
    <source>
        <dbReference type="ARBA" id="ARBA00023115"/>
    </source>
</evidence>
<dbReference type="GO" id="GO:0006596">
    <property type="term" value="P:polyamine biosynthetic process"/>
    <property type="evidence" value="ECO:0007669"/>
    <property type="project" value="UniProtKB-KW"/>
</dbReference>
<accession>A0A7W7NW01</accession>